<sequence>MSFRISRSAVSLIALCVSTVSIAGDEPIYEAAPDWIDPVNLSEVERDPANNQVVNDTQIRLQDGLHWEYKDIVYRVESLADLSNVGTLTAKWLPDKGDLIVHEIAILRGDEAIDLVGQDEKLEVLRRERMLERKILDGSLTATLAVPGLQVGDELRMRYSVTTSDQALRDEVQSQTFLWREPRKQADFGRIRTLWPTDLDVTYKAGPNFDLPAIIEEDGHNVLEVTLPLDEADDLPGRAPPRYRRGTILQVGTFADWAEVSSTMAPYYETDGALDGISDLIAKVEAIRTSNSTELERAVAALELVQEDVRYLLNGLDGGNYLPQDVATTWEKKYGDCKAKTVILLAILNHLGIKSEPVLASIRSGNNVPSSLPIPGAFDHVLVRAEIDGNQYYLDGTSIGANIKTVGNVPPFEYTLPIRAAGARLEKIEQVLPRYPEVQMEVFGDARAGGDLPALITITANLVGTPAAQTNARADKLTDAAKKNMGRGMGRQTGSDINVLDIEIIEGEDDSVSTVIMTGIASPMFRYKDGRFETTPSVLAKQISFSPDRSRKEWRQIPVWIGQPSSTAMKFRALLPDSPGDFELRGGEAIDVDVAGRRFTRNVVLAGDELLVEETIESRGGEIAPESFREERRKAARLARQEVKLIAPDELPRRWRYAQETDRNALEPLEAAFAQLIEDEPDEVAPYLSRAAFRFETYDFAGSLADMNTVVDLQATAENYRQRAGAFLKVLDQEAAKADMEEAYALDPTPARAIELADSMAYLGDLTGAREVLEYEDGNENVRRRLAFALAELDALEGDPDAGLDRLQALLDDKPNDSNILNEKCWFMGTWQINITDAVSVCTKAVENSGESANILDSRAMIYYRNGMLDEALVDINEALDRAPQLAPSVLLRGFIRKAQGDEGGQSDIDDALARRPELAAQYRRWGFDL</sequence>
<keyword evidence="4" id="KW-1185">Reference proteome</keyword>
<dbReference type="InterPro" id="IPR024618">
    <property type="entry name" value="DUF3857"/>
</dbReference>
<dbReference type="AlphaFoldDB" id="A0A9X1F4X1"/>
<evidence type="ECO:0000259" key="2">
    <source>
        <dbReference type="Pfam" id="PF12969"/>
    </source>
</evidence>
<dbReference type="EMBL" id="JAGSPC010000002">
    <property type="protein sequence ID" value="MBV7260159.1"/>
    <property type="molecule type" value="Genomic_DNA"/>
</dbReference>
<feature type="chain" id="PRO_5040760477" evidence="1">
    <location>
        <begin position="24"/>
        <end position="930"/>
    </location>
</feature>
<dbReference type="RefSeq" id="WP_218405535.1">
    <property type="nucleotide sequence ID" value="NZ_JAGSPC010000002.1"/>
</dbReference>
<evidence type="ECO:0000256" key="1">
    <source>
        <dbReference type="SAM" id="SignalP"/>
    </source>
</evidence>
<feature type="signal peptide" evidence="1">
    <location>
        <begin position="1"/>
        <end position="23"/>
    </location>
</feature>
<gene>
    <name evidence="3" type="ORF">KCG46_11325</name>
</gene>
<keyword evidence="1" id="KW-0732">Signal</keyword>
<proteinExistence type="predicted"/>
<organism evidence="3 4">
    <name type="scientific">Erythrobacter crassostreae</name>
    <dbReference type="NCBI Taxonomy" id="2828328"/>
    <lineage>
        <taxon>Bacteria</taxon>
        <taxon>Pseudomonadati</taxon>
        <taxon>Pseudomonadota</taxon>
        <taxon>Alphaproteobacteria</taxon>
        <taxon>Sphingomonadales</taxon>
        <taxon>Erythrobacteraceae</taxon>
        <taxon>Erythrobacter/Porphyrobacter group</taxon>
        <taxon>Erythrobacter</taxon>
    </lineage>
</organism>
<dbReference type="SMART" id="SM00028">
    <property type="entry name" value="TPR"/>
    <property type="match status" value="1"/>
</dbReference>
<name>A0A9X1F4X1_9SPHN</name>
<dbReference type="Pfam" id="PF12969">
    <property type="entry name" value="DUF3857"/>
    <property type="match status" value="1"/>
</dbReference>
<evidence type="ECO:0000313" key="3">
    <source>
        <dbReference type="EMBL" id="MBV7260159.1"/>
    </source>
</evidence>
<comment type="caution">
    <text evidence="3">The sequence shown here is derived from an EMBL/GenBank/DDBJ whole genome shotgun (WGS) entry which is preliminary data.</text>
</comment>
<protein>
    <submittedName>
        <fullName evidence="3">DUF3857 domain-containing protein</fullName>
    </submittedName>
</protein>
<reference evidence="3" key="1">
    <citation type="submission" date="2021-04" db="EMBL/GenBank/DDBJ databases">
        <authorList>
            <person name="Pira H."/>
            <person name="Risdian C."/>
            <person name="Wink J."/>
        </authorList>
    </citation>
    <scope>NUCLEOTIDE SEQUENCE</scope>
    <source>
        <strain evidence="3">WH158</strain>
    </source>
</reference>
<dbReference type="Proteomes" id="UP001138681">
    <property type="component" value="Unassembled WGS sequence"/>
</dbReference>
<accession>A0A9X1F4X1</accession>
<dbReference type="InterPro" id="IPR019734">
    <property type="entry name" value="TPR_rpt"/>
</dbReference>
<evidence type="ECO:0000313" key="4">
    <source>
        <dbReference type="Proteomes" id="UP001138681"/>
    </source>
</evidence>
<feature type="domain" description="DUF3857" evidence="2">
    <location>
        <begin position="63"/>
        <end position="225"/>
    </location>
</feature>